<proteinExistence type="predicted"/>
<sequence length="129" mass="14709">MGIYNDTMTPGEVIKKCRLVGAQHKRMRVQFEADNWLSVKRVVVETIMNYNGSTSKSSRLLKKITRDDSMSKLRTVWQNFVEIVVKNMKSGFLDSASYGPEFVENESVLSVDYPSTESLPYVLSTDVFL</sequence>
<accession>A0AC34Q303</accession>
<evidence type="ECO:0000313" key="2">
    <source>
        <dbReference type="WBParaSite" id="JU765_v2.g12469.t1"/>
    </source>
</evidence>
<evidence type="ECO:0000313" key="1">
    <source>
        <dbReference type="Proteomes" id="UP000887576"/>
    </source>
</evidence>
<protein>
    <submittedName>
        <fullName evidence="2">Uncharacterized protein</fullName>
    </submittedName>
</protein>
<dbReference type="WBParaSite" id="JU765_v2.g12469.t1">
    <property type="protein sequence ID" value="JU765_v2.g12469.t1"/>
    <property type="gene ID" value="JU765_v2.g12469"/>
</dbReference>
<dbReference type="Proteomes" id="UP000887576">
    <property type="component" value="Unplaced"/>
</dbReference>
<reference evidence="2" key="1">
    <citation type="submission" date="2025-08" db="UniProtKB">
        <authorList>
            <consortium name="WormBaseParasite"/>
        </authorList>
    </citation>
    <scope>IDENTIFICATION</scope>
</reference>
<name>A0AC34Q303_9BILA</name>
<organism evidence="1 2">
    <name type="scientific">Panagrolaimus sp. JU765</name>
    <dbReference type="NCBI Taxonomy" id="591449"/>
    <lineage>
        <taxon>Eukaryota</taxon>
        <taxon>Metazoa</taxon>
        <taxon>Ecdysozoa</taxon>
        <taxon>Nematoda</taxon>
        <taxon>Chromadorea</taxon>
        <taxon>Rhabditida</taxon>
        <taxon>Tylenchina</taxon>
        <taxon>Panagrolaimomorpha</taxon>
        <taxon>Panagrolaimoidea</taxon>
        <taxon>Panagrolaimidae</taxon>
        <taxon>Panagrolaimus</taxon>
    </lineage>
</organism>